<comment type="caution">
    <text evidence="2">The sequence shown here is derived from an EMBL/GenBank/DDBJ whole genome shotgun (WGS) entry which is preliminary data.</text>
</comment>
<evidence type="ECO:0000313" key="3">
    <source>
        <dbReference type="Proteomes" id="UP001597561"/>
    </source>
</evidence>
<evidence type="ECO:0000313" key="2">
    <source>
        <dbReference type="EMBL" id="MFD2912582.1"/>
    </source>
</evidence>
<feature type="transmembrane region" description="Helical" evidence="1">
    <location>
        <begin position="69"/>
        <end position="86"/>
    </location>
</feature>
<dbReference type="InterPro" id="IPR012156">
    <property type="entry name" value="Cold_shock_CspA"/>
</dbReference>
<dbReference type="Proteomes" id="UP001597561">
    <property type="component" value="Unassembled WGS sequence"/>
</dbReference>
<name>A0ABW5ZJ94_9BACL</name>
<feature type="transmembrane region" description="Helical" evidence="1">
    <location>
        <begin position="39"/>
        <end position="57"/>
    </location>
</feature>
<dbReference type="PIRSF" id="PIRSF002599">
    <property type="entry name" value="Cold_shock_A"/>
    <property type="match status" value="1"/>
</dbReference>
<dbReference type="RefSeq" id="WP_239581484.1">
    <property type="nucleotide sequence ID" value="NZ_JAFBDK010000006.1"/>
</dbReference>
<dbReference type="Pfam" id="PF06961">
    <property type="entry name" value="DUF1294"/>
    <property type="match status" value="1"/>
</dbReference>
<evidence type="ECO:0000256" key="1">
    <source>
        <dbReference type="SAM" id="Phobius"/>
    </source>
</evidence>
<dbReference type="EMBL" id="JBHUPG010000022">
    <property type="protein sequence ID" value="MFD2912582.1"/>
    <property type="molecule type" value="Genomic_DNA"/>
</dbReference>
<protein>
    <submittedName>
        <fullName evidence="2">DUF1294 domain-containing protein</fullName>
    </submittedName>
</protein>
<accession>A0ABW5ZJ94</accession>
<sequence>MDTLFILFYLIMTAAGFISMRNDKKRAQKNEYRIAEKTLWTIAIAGGSMGSWVAMSVYRHKTKHTSFRIGMPFIVILHSALIIWVTS</sequence>
<proteinExistence type="predicted"/>
<keyword evidence="1" id="KW-0472">Membrane</keyword>
<keyword evidence="3" id="KW-1185">Reference proteome</keyword>
<gene>
    <name evidence="2" type="ORF">ACFS5P_11915</name>
</gene>
<dbReference type="InterPro" id="IPR010718">
    <property type="entry name" value="DUF1294"/>
</dbReference>
<reference evidence="3" key="1">
    <citation type="journal article" date="2019" name="Int. J. Syst. Evol. Microbiol.">
        <title>The Global Catalogue of Microorganisms (GCM) 10K type strain sequencing project: providing services to taxonomists for standard genome sequencing and annotation.</title>
        <authorList>
            <consortium name="The Broad Institute Genomics Platform"/>
            <consortium name="The Broad Institute Genome Sequencing Center for Infectious Disease"/>
            <person name="Wu L."/>
            <person name="Ma J."/>
        </authorList>
    </citation>
    <scope>NUCLEOTIDE SEQUENCE [LARGE SCALE GENOMIC DNA]</scope>
    <source>
        <strain evidence="3">KCTC 13528</strain>
    </source>
</reference>
<organism evidence="2 3">
    <name type="scientific">Jeotgalibacillus terrae</name>
    <dbReference type="NCBI Taxonomy" id="587735"/>
    <lineage>
        <taxon>Bacteria</taxon>
        <taxon>Bacillati</taxon>
        <taxon>Bacillota</taxon>
        <taxon>Bacilli</taxon>
        <taxon>Bacillales</taxon>
        <taxon>Caryophanaceae</taxon>
        <taxon>Jeotgalibacillus</taxon>
    </lineage>
</organism>
<keyword evidence="1" id="KW-1133">Transmembrane helix</keyword>
<keyword evidence="1" id="KW-0812">Transmembrane</keyword>